<name>A0A4V5NZ24_9SPHI</name>
<dbReference type="AlphaFoldDB" id="A0A4V5NZ24"/>
<keyword evidence="9 11" id="KW-0472">Membrane</keyword>
<dbReference type="GO" id="GO:0015031">
    <property type="term" value="P:protein transport"/>
    <property type="evidence" value="ECO:0007669"/>
    <property type="project" value="UniProtKB-KW"/>
</dbReference>
<dbReference type="PANTHER" id="PTHR33446:SF2">
    <property type="entry name" value="PROTEIN TONB"/>
    <property type="match status" value="1"/>
</dbReference>
<evidence type="ECO:0000313" key="14">
    <source>
        <dbReference type="Proteomes" id="UP000309488"/>
    </source>
</evidence>
<evidence type="ECO:0000256" key="11">
    <source>
        <dbReference type="SAM" id="Phobius"/>
    </source>
</evidence>
<feature type="region of interest" description="Disordered" evidence="10">
    <location>
        <begin position="144"/>
        <end position="168"/>
    </location>
</feature>
<evidence type="ECO:0000256" key="5">
    <source>
        <dbReference type="ARBA" id="ARBA00022519"/>
    </source>
</evidence>
<dbReference type="EMBL" id="SWBR01000004">
    <property type="protein sequence ID" value="TKC06626.1"/>
    <property type="molecule type" value="Genomic_DNA"/>
</dbReference>
<keyword evidence="7" id="KW-0653">Protein transport</keyword>
<evidence type="ECO:0000256" key="7">
    <source>
        <dbReference type="ARBA" id="ARBA00022927"/>
    </source>
</evidence>
<dbReference type="Gene3D" id="3.30.1150.10">
    <property type="match status" value="1"/>
</dbReference>
<evidence type="ECO:0000256" key="3">
    <source>
        <dbReference type="ARBA" id="ARBA00022448"/>
    </source>
</evidence>
<protein>
    <submittedName>
        <fullName evidence="13">Energy transducer TonB</fullName>
    </submittedName>
</protein>
<dbReference type="GO" id="GO:0098797">
    <property type="term" value="C:plasma membrane protein complex"/>
    <property type="evidence" value="ECO:0007669"/>
    <property type="project" value="TreeGrafter"/>
</dbReference>
<dbReference type="SUPFAM" id="SSF74653">
    <property type="entry name" value="TolA/TonB C-terminal domain"/>
    <property type="match status" value="1"/>
</dbReference>
<dbReference type="InterPro" id="IPR006260">
    <property type="entry name" value="TonB/TolA_C"/>
</dbReference>
<keyword evidence="8 11" id="KW-1133">Transmembrane helix</keyword>
<evidence type="ECO:0000256" key="9">
    <source>
        <dbReference type="ARBA" id="ARBA00023136"/>
    </source>
</evidence>
<dbReference type="Proteomes" id="UP000309488">
    <property type="component" value="Unassembled WGS sequence"/>
</dbReference>
<evidence type="ECO:0000256" key="6">
    <source>
        <dbReference type="ARBA" id="ARBA00022692"/>
    </source>
</evidence>
<comment type="similarity">
    <text evidence="2">Belongs to the TonB family.</text>
</comment>
<evidence type="ECO:0000256" key="1">
    <source>
        <dbReference type="ARBA" id="ARBA00004383"/>
    </source>
</evidence>
<sequence length="282" mass="30801">MFNNSSSLYNSEWLALVFSNRNKNYGAYVLRTESSNIMVRALLIVVPVFVMLFVGPMIYAQLKPATDTAIQVTIDTQDPNIIHDMEKIEPKKEEAKKELPKAKPIIEQAKSINMSANLVVTDKPVAVEPPTTAEVETAVIASVTTEGVEGKGNSQPTESTTGGGGGNGTAEVADNIIYTVDGLEKFPEFPGGMAAWSKFIQKNLRYPYMAQETGVQGKVYISFVVEKDGSVSNVSLMRGIGAGCDEEAIRVIKKSPKWIPGIQNKSSVRVRYNMPINYTISQ</sequence>
<feature type="domain" description="TonB C-terminal" evidence="12">
    <location>
        <begin position="191"/>
        <end position="282"/>
    </location>
</feature>
<evidence type="ECO:0000256" key="10">
    <source>
        <dbReference type="SAM" id="MobiDB-lite"/>
    </source>
</evidence>
<keyword evidence="5" id="KW-0997">Cell inner membrane</keyword>
<dbReference type="InterPro" id="IPR003538">
    <property type="entry name" value="TonB"/>
</dbReference>
<keyword evidence="6 11" id="KW-0812">Transmembrane</keyword>
<evidence type="ECO:0000256" key="8">
    <source>
        <dbReference type="ARBA" id="ARBA00022989"/>
    </source>
</evidence>
<dbReference type="PANTHER" id="PTHR33446">
    <property type="entry name" value="PROTEIN TONB-RELATED"/>
    <property type="match status" value="1"/>
</dbReference>
<dbReference type="InterPro" id="IPR051045">
    <property type="entry name" value="TonB-dependent_transducer"/>
</dbReference>
<evidence type="ECO:0000313" key="13">
    <source>
        <dbReference type="EMBL" id="TKC06626.1"/>
    </source>
</evidence>
<dbReference type="Pfam" id="PF03544">
    <property type="entry name" value="TonB_C"/>
    <property type="match status" value="1"/>
</dbReference>
<dbReference type="PRINTS" id="PR01374">
    <property type="entry name" value="TONBPROTEIN"/>
</dbReference>
<dbReference type="GO" id="GO:0030288">
    <property type="term" value="C:outer membrane-bounded periplasmic space"/>
    <property type="evidence" value="ECO:0007669"/>
    <property type="project" value="InterPro"/>
</dbReference>
<reference evidence="13 14" key="1">
    <citation type="submission" date="2019-04" db="EMBL/GenBank/DDBJ databases">
        <title>Pedobacter sp. RP-3-22 sp. nov., isolated from Arctic soil.</title>
        <authorList>
            <person name="Dahal R.H."/>
            <person name="Kim D.-U."/>
        </authorList>
    </citation>
    <scope>NUCLEOTIDE SEQUENCE [LARGE SCALE GENOMIC DNA]</scope>
    <source>
        <strain evidence="13 14">RP-3-22</strain>
    </source>
</reference>
<dbReference type="NCBIfam" id="TIGR01352">
    <property type="entry name" value="tonB_Cterm"/>
    <property type="match status" value="1"/>
</dbReference>
<evidence type="ECO:0000256" key="2">
    <source>
        <dbReference type="ARBA" id="ARBA00006555"/>
    </source>
</evidence>
<keyword evidence="3" id="KW-0813">Transport</keyword>
<accession>A0A4V5NZ24</accession>
<dbReference type="InterPro" id="IPR037682">
    <property type="entry name" value="TonB_C"/>
</dbReference>
<dbReference type="GO" id="GO:0031992">
    <property type="term" value="F:energy transducer activity"/>
    <property type="evidence" value="ECO:0007669"/>
    <property type="project" value="InterPro"/>
</dbReference>
<keyword evidence="4" id="KW-1003">Cell membrane</keyword>
<feature type="transmembrane region" description="Helical" evidence="11">
    <location>
        <begin position="41"/>
        <end position="62"/>
    </location>
</feature>
<dbReference type="GO" id="GO:0055085">
    <property type="term" value="P:transmembrane transport"/>
    <property type="evidence" value="ECO:0007669"/>
    <property type="project" value="InterPro"/>
</dbReference>
<comment type="subcellular location">
    <subcellularLocation>
        <location evidence="1">Cell inner membrane</location>
        <topology evidence="1">Single-pass membrane protein</topology>
        <orientation evidence="1">Periplasmic side</orientation>
    </subcellularLocation>
</comment>
<proteinExistence type="inferred from homology"/>
<dbReference type="RefSeq" id="WP_136842787.1">
    <property type="nucleotide sequence ID" value="NZ_SWBR01000004.1"/>
</dbReference>
<dbReference type="GO" id="GO:0015891">
    <property type="term" value="P:siderophore transport"/>
    <property type="evidence" value="ECO:0007669"/>
    <property type="project" value="InterPro"/>
</dbReference>
<keyword evidence="14" id="KW-1185">Reference proteome</keyword>
<gene>
    <name evidence="13" type="ORF">FA048_15580</name>
</gene>
<dbReference type="PROSITE" id="PS52015">
    <property type="entry name" value="TONB_CTD"/>
    <property type="match status" value="1"/>
</dbReference>
<evidence type="ECO:0000256" key="4">
    <source>
        <dbReference type="ARBA" id="ARBA00022475"/>
    </source>
</evidence>
<evidence type="ECO:0000259" key="12">
    <source>
        <dbReference type="PROSITE" id="PS52015"/>
    </source>
</evidence>
<dbReference type="OrthoDB" id="649093at2"/>
<organism evidence="13 14">
    <name type="scientific">Pedobacter polaris</name>
    <dbReference type="NCBI Taxonomy" id="2571273"/>
    <lineage>
        <taxon>Bacteria</taxon>
        <taxon>Pseudomonadati</taxon>
        <taxon>Bacteroidota</taxon>
        <taxon>Sphingobacteriia</taxon>
        <taxon>Sphingobacteriales</taxon>
        <taxon>Sphingobacteriaceae</taxon>
        <taxon>Pedobacter</taxon>
    </lineage>
</organism>
<comment type="caution">
    <text evidence="13">The sequence shown here is derived from an EMBL/GenBank/DDBJ whole genome shotgun (WGS) entry which is preliminary data.</text>
</comment>